<reference evidence="1 2" key="1">
    <citation type="journal article" date="2002" name="Genome Res.">
        <title>A complete sequence of the T. tengcongensis genome.</title>
        <authorList>
            <person name="Bao Q."/>
            <person name="Tian Y."/>
            <person name="Li W."/>
            <person name="Xu Z."/>
            <person name="Xuan Z."/>
            <person name="Hu S."/>
            <person name="Dong W."/>
            <person name="Yang J."/>
            <person name="Chen Y."/>
            <person name="Xue Y."/>
            <person name="Xu Y."/>
            <person name="Lai X."/>
            <person name="Huang L."/>
            <person name="Dong X."/>
            <person name="Ma Y."/>
            <person name="Ling L."/>
            <person name="Tan H."/>
            <person name="Chen R."/>
            <person name="Wang J."/>
            <person name="Yu J."/>
            <person name="Yang H."/>
        </authorList>
    </citation>
    <scope>NUCLEOTIDE SEQUENCE [LARGE SCALE GENOMIC DNA]</scope>
    <source>
        <strain evidence="2">DSM 15242 / JCM 11007 / NBRC 100824 / MB4</strain>
    </source>
</reference>
<protein>
    <submittedName>
        <fullName evidence="1">Uncharacterized protein</fullName>
    </submittedName>
</protein>
<keyword evidence="2" id="KW-1185">Reference proteome</keyword>
<dbReference type="Proteomes" id="UP000000555">
    <property type="component" value="Chromosome"/>
</dbReference>
<proteinExistence type="predicted"/>
<evidence type="ECO:0000313" key="2">
    <source>
        <dbReference type="Proteomes" id="UP000000555"/>
    </source>
</evidence>
<evidence type="ECO:0000313" key="1">
    <source>
        <dbReference type="EMBL" id="AAM25775.1"/>
    </source>
</evidence>
<sequence>MKHSYAEWQEKGYVEFLAYLRGIETFKTSSGSKRGLPFLAYLRGIETILSEKKKQHPGCVFSLPKRD</sequence>
<dbReference type="EMBL" id="AE008691">
    <property type="protein sequence ID" value="AAM25775.1"/>
    <property type="molecule type" value="Genomic_DNA"/>
</dbReference>
<gene>
    <name evidence="1" type="ordered locus">TTE2656</name>
</gene>
<name>Q8R6X7_CALS4</name>
<dbReference type="AlphaFoldDB" id="Q8R6X7"/>
<organism evidence="1 2">
    <name type="scientific">Caldanaerobacter subterraneus subsp. tengcongensis (strain DSM 15242 / JCM 11007 / NBRC 100824 / MB4)</name>
    <name type="common">Thermoanaerobacter tengcongensis</name>
    <dbReference type="NCBI Taxonomy" id="273068"/>
    <lineage>
        <taxon>Bacteria</taxon>
        <taxon>Bacillati</taxon>
        <taxon>Bacillota</taxon>
        <taxon>Clostridia</taxon>
        <taxon>Thermoanaerobacterales</taxon>
        <taxon>Thermoanaerobacteraceae</taxon>
        <taxon>Caldanaerobacter</taxon>
    </lineage>
</organism>
<dbReference type="KEGG" id="tte:TTE2656"/>
<accession>Q8R6X7</accession>
<dbReference type="HOGENOM" id="CLU_188210_0_0_9"/>